<reference evidence="2" key="1">
    <citation type="journal article" date="2019" name="Int. J. Syst. Evol. Microbiol.">
        <title>The Global Catalogue of Microorganisms (GCM) 10K type strain sequencing project: providing services to taxonomists for standard genome sequencing and annotation.</title>
        <authorList>
            <consortium name="The Broad Institute Genomics Platform"/>
            <consortium name="The Broad Institute Genome Sequencing Center for Infectious Disease"/>
            <person name="Wu L."/>
            <person name="Ma J."/>
        </authorList>
    </citation>
    <scope>NUCLEOTIDE SEQUENCE [LARGE SCALE GENOMIC DNA]</scope>
    <source>
        <strain evidence="2">JCM 18055</strain>
    </source>
</reference>
<gene>
    <name evidence="1" type="ORF">GCM10023215_00190</name>
</gene>
<evidence type="ECO:0000313" key="2">
    <source>
        <dbReference type="Proteomes" id="UP001500325"/>
    </source>
</evidence>
<dbReference type="Proteomes" id="UP001500325">
    <property type="component" value="Unassembled WGS sequence"/>
</dbReference>
<organism evidence="1 2">
    <name type="scientific">Pseudonocardia yuanmonensis</name>
    <dbReference type="NCBI Taxonomy" id="1095914"/>
    <lineage>
        <taxon>Bacteria</taxon>
        <taxon>Bacillati</taxon>
        <taxon>Actinomycetota</taxon>
        <taxon>Actinomycetes</taxon>
        <taxon>Pseudonocardiales</taxon>
        <taxon>Pseudonocardiaceae</taxon>
        <taxon>Pseudonocardia</taxon>
    </lineage>
</organism>
<dbReference type="EMBL" id="BAABIC010000001">
    <property type="protein sequence ID" value="GAA4672853.1"/>
    <property type="molecule type" value="Genomic_DNA"/>
</dbReference>
<comment type="caution">
    <text evidence="1">The sequence shown here is derived from an EMBL/GenBank/DDBJ whole genome shotgun (WGS) entry which is preliminary data.</text>
</comment>
<protein>
    <submittedName>
        <fullName evidence="1">Uncharacterized protein</fullName>
    </submittedName>
</protein>
<keyword evidence="2" id="KW-1185">Reference proteome</keyword>
<evidence type="ECO:0000313" key="1">
    <source>
        <dbReference type="EMBL" id="GAA4672853.1"/>
    </source>
</evidence>
<accession>A0ABP8VU51</accession>
<sequence length="85" mass="9437">MPRRSGAGDSRARGSIETRANGSLCVSVYAGIEPVTGRRHYLREAVPAGPRAWREAEDVKNRLLREVAAKRNKLRHSAARDRVPC</sequence>
<name>A0ABP8VU51_9PSEU</name>
<proteinExistence type="predicted"/>